<dbReference type="SUPFAM" id="SSF51735">
    <property type="entry name" value="NAD(P)-binding Rossmann-fold domains"/>
    <property type="match status" value="1"/>
</dbReference>
<dbReference type="Gene3D" id="3.40.50.720">
    <property type="entry name" value="NAD(P)-binding Rossmann-like Domain"/>
    <property type="match status" value="1"/>
</dbReference>
<evidence type="ECO:0000256" key="9">
    <source>
        <dbReference type="ARBA" id="ARBA00023235"/>
    </source>
</evidence>
<accession>A0A6N2TFB2</accession>
<dbReference type="GO" id="GO:0003978">
    <property type="term" value="F:UDP-glucose 4-epimerase activity"/>
    <property type="evidence" value="ECO:0007669"/>
    <property type="project" value="UniProtKB-UniRule"/>
</dbReference>
<evidence type="ECO:0000256" key="3">
    <source>
        <dbReference type="ARBA" id="ARBA00004947"/>
    </source>
</evidence>
<dbReference type="PANTHER" id="PTHR43725">
    <property type="entry name" value="UDP-GLUCOSE 4-EPIMERASE"/>
    <property type="match status" value="1"/>
</dbReference>
<organism evidence="12">
    <name type="scientific">uncultured Anaerotruncus sp</name>
    <dbReference type="NCBI Taxonomy" id="905011"/>
    <lineage>
        <taxon>Bacteria</taxon>
        <taxon>Bacillati</taxon>
        <taxon>Bacillota</taxon>
        <taxon>Clostridia</taxon>
        <taxon>Eubacteriales</taxon>
        <taxon>Oscillospiraceae</taxon>
        <taxon>Anaerotruncus</taxon>
        <taxon>environmental samples</taxon>
    </lineage>
</organism>
<evidence type="ECO:0000256" key="10">
    <source>
        <dbReference type="RuleBase" id="RU366046"/>
    </source>
</evidence>
<dbReference type="Pfam" id="PF01370">
    <property type="entry name" value="Epimerase"/>
    <property type="match status" value="1"/>
</dbReference>
<dbReference type="UniPathway" id="UPA00214"/>
<evidence type="ECO:0000259" key="11">
    <source>
        <dbReference type="Pfam" id="PF01370"/>
    </source>
</evidence>
<reference evidence="12" key="1">
    <citation type="submission" date="2019-11" db="EMBL/GenBank/DDBJ databases">
        <authorList>
            <person name="Feng L."/>
        </authorList>
    </citation>
    <scope>NUCLEOTIDE SEQUENCE</scope>
    <source>
        <strain evidence="12">AundefinedLFYP135</strain>
    </source>
</reference>
<dbReference type="NCBIfam" id="TIGR01179">
    <property type="entry name" value="galE"/>
    <property type="match status" value="1"/>
</dbReference>
<keyword evidence="9 10" id="KW-0413">Isomerase</keyword>
<sequence length="336" mass="36979">MAILITGGAGYIGSHTAAQLLAQGEEIVILDNFSNSKPEVLDAIRTLTGRDFPFYQADLLDEGQLEQVFQENAIHTVIHFAGLKAVGESVAKPLLYYHNNLTGTLNLCRAMERHGCFSLVFSSSATVYYLGCNTAPFREDFPLGSTNPYGMTKVYIEQILTDLAASDSRWRIALMRYFNPIGAHPSGLLGEDPNGIPNNLLPYIAKVALGELPCLKVYGDDYDTPDGTGIRDYIHVCDLAQGHICALDYLKDNPGAHPINLGSGKGYSVLEVADAFERASGVKIPRVIAPRRDGDIARSYADASLAKEILHWEARRGIDEMCRDAWNYTLLHRQQN</sequence>
<evidence type="ECO:0000313" key="12">
    <source>
        <dbReference type="EMBL" id="VYT04267.1"/>
    </source>
</evidence>
<evidence type="ECO:0000256" key="4">
    <source>
        <dbReference type="ARBA" id="ARBA00007637"/>
    </source>
</evidence>
<protein>
    <recommendedName>
        <fullName evidence="6 10">UDP-glucose 4-epimerase</fullName>
        <ecNumber evidence="5 10">5.1.3.2</ecNumber>
    </recommendedName>
</protein>
<dbReference type="EC" id="5.1.3.2" evidence="5 10"/>
<dbReference type="InterPro" id="IPR001509">
    <property type="entry name" value="Epimerase_deHydtase"/>
</dbReference>
<gene>
    <name evidence="12" type="primary">galE</name>
    <name evidence="12" type="ORF">AULFYP135_01407</name>
</gene>
<evidence type="ECO:0000256" key="7">
    <source>
        <dbReference type="ARBA" id="ARBA00023027"/>
    </source>
</evidence>
<comment type="similarity">
    <text evidence="4 10">Belongs to the NAD(P)-dependent epimerase/dehydratase family.</text>
</comment>
<comment type="pathway">
    <text evidence="3 10">Carbohydrate metabolism; galactose metabolism.</text>
</comment>
<dbReference type="InterPro" id="IPR005886">
    <property type="entry name" value="UDP_G4E"/>
</dbReference>
<name>A0A6N2TFB2_9FIRM</name>
<comment type="catalytic activity">
    <reaction evidence="1 10">
        <text>UDP-alpha-D-glucose = UDP-alpha-D-galactose</text>
        <dbReference type="Rhea" id="RHEA:22168"/>
        <dbReference type="ChEBI" id="CHEBI:58885"/>
        <dbReference type="ChEBI" id="CHEBI:66914"/>
        <dbReference type="EC" id="5.1.3.2"/>
    </reaction>
</comment>
<dbReference type="PANTHER" id="PTHR43725:SF47">
    <property type="entry name" value="UDP-GLUCOSE 4-EPIMERASE"/>
    <property type="match status" value="1"/>
</dbReference>
<dbReference type="InterPro" id="IPR036291">
    <property type="entry name" value="NAD(P)-bd_dom_sf"/>
</dbReference>
<dbReference type="Gene3D" id="3.90.25.10">
    <property type="entry name" value="UDP-galactose 4-epimerase, domain 1"/>
    <property type="match status" value="1"/>
</dbReference>
<dbReference type="GO" id="GO:0006012">
    <property type="term" value="P:galactose metabolic process"/>
    <property type="evidence" value="ECO:0007669"/>
    <property type="project" value="UniProtKB-UniPathway"/>
</dbReference>
<dbReference type="NCBIfam" id="NF007956">
    <property type="entry name" value="PRK10675.1"/>
    <property type="match status" value="1"/>
</dbReference>
<comment type="cofactor">
    <cofactor evidence="2 10">
        <name>NAD(+)</name>
        <dbReference type="ChEBI" id="CHEBI:57540"/>
    </cofactor>
</comment>
<proteinExistence type="inferred from homology"/>
<dbReference type="AlphaFoldDB" id="A0A6N2TFB2"/>
<evidence type="ECO:0000256" key="5">
    <source>
        <dbReference type="ARBA" id="ARBA00013189"/>
    </source>
</evidence>
<keyword evidence="7 10" id="KW-0520">NAD</keyword>
<evidence type="ECO:0000256" key="8">
    <source>
        <dbReference type="ARBA" id="ARBA00023144"/>
    </source>
</evidence>
<dbReference type="EMBL" id="CACRSL010000003">
    <property type="protein sequence ID" value="VYT04267.1"/>
    <property type="molecule type" value="Genomic_DNA"/>
</dbReference>
<evidence type="ECO:0000256" key="1">
    <source>
        <dbReference type="ARBA" id="ARBA00000083"/>
    </source>
</evidence>
<dbReference type="GO" id="GO:0005829">
    <property type="term" value="C:cytosol"/>
    <property type="evidence" value="ECO:0007669"/>
    <property type="project" value="TreeGrafter"/>
</dbReference>
<keyword evidence="8" id="KW-0299">Galactose metabolism</keyword>
<comment type="subunit">
    <text evidence="10">Homodimer.</text>
</comment>
<feature type="domain" description="NAD-dependent epimerase/dehydratase" evidence="11">
    <location>
        <begin position="3"/>
        <end position="262"/>
    </location>
</feature>
<dbReference type="CDD" id="cd05247">
    <property type="entry name" value="UDP_G4E_1_SDR_e"/>
    <property type="match status" value="1"/>
</dbReference>
<keyword evidence="10" id="KW-0119">Carbohydrate metabolism</keyword>
<evidence type="ECO:0000256" key="2">
    <source>
        <dbReference type="ARBA" id="ARBA00001911"/>
    </source>
</evidence>
<evidence type="ECO:0000256" key="6">
    <source>
        <dbReference type="ARBA" id="ARBA00018569"/>
    </source>
</evidence>